<dbReference type="PANTHER" id="PTHR21445:SF0">
    <property type="entry name" value="APURINIC-APYRIMIDINIC ENDONUCLEASE"/>
    <property type="match status" value="1"/>
</dbReference>
<evidence type="ECO:0000256" key="7">
    <source>
        <dbReference type="ARBA" id="ARBA00023204"/>
    </source>
</evidence>
<evidence type="ECO:0000256" key="3">
    <source>
        <dbReference type="ARBA" id="ARBA00022723"/>
    </source>
</evidence>
<dbReference type="EMBL" id="MN739512">
    <property type="protein sequence ID" value="QHT09528.1"/>
    <property type="molecule type" value="Genomic_DNA"/>
</dbReference>
<keyword evidence="5" id="KW-0378">Hydrolase</keyword>
<evidence type="ECO:0000256" key="2">
    <source>
        <dbReference type="ARBA" id="ARBA00005340"/>
    </source>
</evidence>
<dbReference type="InterPro" id="IPR001719">
    <property type="entry name" value="AP_endonuc_2"/>
</dbReference>
<dbReference type="PANTHER" id="PTHR21445">
    <property type="entry name" value="ENDONUCLEASE IV ENDODEOXYRIBONUCLEASE IV"/>
    <property type="match status" value="1"/>
</dbReference>
<accession>A0A6C0CYD3</accession>
<dbReference type="InterPro" id="IPR018246">
    <property type="entry name" value="AP_endonuc_F2_Zn_BS"/>
</dbReference>
<dbReference type="NCBIfam" id="TIGR00587">
    <property type="entry name" value="nfo"/>
    <property type="match status" value="1"/>
</dbReference>
<dbReference type="Gene3D" id="3.20.20.150">
    <property type="entry name" value="Divalent-metal-dependent TIM barrel enzymes"/>
    <property type="match status" value="1"/>
</dbReference>
<comment type="cofactor">
    <cofactor evidence="1">
        <name>Zn(2+)</name>
        <dbReference type="ChEBI" id="CHEBI:29105"/>
    </cofactor>
</comment>
<keyword evidence="7" id="KW-0234">DNA repair</keyword>
<proteinExistence type="inferred from homology"/>
<dbReference type="GO" id="GO:0003677">
    <property type="term" value="F:DNA binding"/>
    <property type="evidence" value="ECO:0007669"/>
    <property type="project" value="InterPro"/>
</dbReference>
<keyword evidence="6" id="KW-0862">Zinc</keyword>
<dbReference type="Pfam" id="PF01261">
    <property type="entry name" value="AP_endonuc_2"/>
    <property type="match status" value="1"/>
</dbReference>
<evidence type="ECO:0000256" key="5">
    <source>
        <dbReference type="ARBA" id="ARBA00022801"/>
    </source>
</evidence>
<reference evidence="9" key="1">
    <citation type="journal article" date="2020" name="Nature">
        <title>Giant virus diversity and host interactions through global metagenomics.</title>
        <authorList>
            <person name="Schulz F."/>
            <person name="Roux S."/>
            <person name="Paez-Espino D."/>
            <person name="Jungbluth S."/>
            <person name="Walsh D.A."/>
            <person name="Denef V.J."/>
            <person name="McMahon K.D."/>
            <person name="Konstantinidis K.T."/>
            <person name="Eloe-Fadrosh E.A."/>
            <person name="Kyrpides N.C."/>
            <person name="Woyke T."/>
        </authorList>
    </citation>
    <scope>NUCLEOTIDE SEQUENCE</scope>
    <source>
        <strain evidence="9">GVMAG-M-3300023174-102</strain>
    </source>
</reference>
<dbReference type="PROSITE" id="PS00731">
    <property type="entry name" value="AP_NUCLEASE_F2_3"/>
    <property type="match status" value="1"/>
</dbReference>
<dbReference type="GO" id="GO:0003906">
    <property type="term" value="F:DNA-(apurinic or apyrimidinic site) endonuclease activity"/>
    <property type="evidence" value="ECO:0007669"/>
    <property type="project" value="TreeGrafter"/>
</dbReference>
<dbReference type="AlphaFoldDB" id="A0A6C0CYD3"/>
<evidence type="ECO:0000256" key="4">
    <source>
        <dbReference type="ARBA" id="ARBA00022763"/>
    </source>
</evidence>
<evidence type="ECO:0000313" key="9">
    <source>
        <dbReference type="EMBL" id="QHT09528.1"/>
    </source>
</evidence>
<dbReference type="PROSITE" id="PS51432">
    <property type="entry name" value="AP_NUCLEASE_F2_4"/>
    <property type="match status" value="1"/>
</dbReference>
<dbReference type="GO" id="GO:0008270">
    <property type="term" value="F:zinc ion binding"/>
    <property type="evidence" value="ECO:0007669"/>
    <property type="project" value="InterPro"/>
</dbReference>
<evidence type="ECO:0000259" key="8">
    <source>
        <dbReference type="Pfam" id="PF01261"/>
    </source>
</evidence>
<dbReference type="GO" id="GO:0006284">
    <property type="term" value="P:base-excision repair"/>
    <property type="evidence" value="ECO:0007669"/>
    <property type="project" value="TreeGrafter"/>
</dbReference>
<feature type="domain" description="Xylose isomerase-like TIM barrel" evidence="8">
    <location>
        <begin position="58"/>
        <end position="313"/>
    </location>
</feature>
<dbReference type="SMART" id="SM00518">
    <property type="entry name" value="AP2Ec"/>
    <property type="match status" value="1"/>
</dbReference>
<dbReference type="GO" id="GO:0008081">
    <property type="term" value="F:phosphoric diester hydrolase activity"/>
    <property type="evidence" value="ECO:0007669"/>
    <property type="project" value="TreeGrafter"/>
</dbReference>
<protein>
    <recommendedName>
        <fullName evidence="8">Xylose isomerase-like TIM barrel domain-containing protein</fullName>
    </recommendedName>
</protein>
<name>A0A6C0CYD3_9ZZZZ</name>
<organism evidence="9">
    <name type="scientific">viral metagenome</name>
    <dbReference type="NCBI Taxonomy" id="1070528"/>
    <lineage>
        <taxon>unclassified sequences</taxon>
        <taxon>metagenomes</taxon>
        <taxon>organismal metagenomes</taxon>
    </lineage>
</organism>
<dbReference type="SUPFAM" id="SSF51658">
    <property type="entry name" value="Xylose isomerase-like"/>
    <property type="match status" value="1"/>
</dbReference>
<sequence length="323" mass="36691">MNIFYKIDFIKNIHNLNHIMSNLKSNSNTNTVFITRNIGSHVEFSKYMTASVITAINSGMYCFQIFNGNPKSYTRNRFTEADIESAKRIITRFPMHVFSHFPYIANLNGSVEKLAWKGDHEIDKKMHILLNELEYEVNAIANFSLPGKNSGVVIHPGCYPDIKTGLHTIAVTINRINFEKNALLILENCAGEGRKLCKNFTEIKTIIDAVVVEKRKHVGVCVDTAHIFGQGDYDLRTIDGIDRMFAAFVNIIGLDKFTLLHLNDSAVEFGSKKDRHKSLGRGFIWKDNLQPLKHLINTCNHYNIPMILETPDSDMDMLLLANI</sequence>
<dbReference type="InterPro" id="IPR036237">
    <property type="entry name" value="Xyl_isomerase-like_sf"/>
</dbReference>
<keyword evidence="3" id="KW-0479">Metal-binding</keyword>
<keyword evidence="4" id="KW-0227">DNA damage</keyword>
<dbReference type="InterPro" id="IPR013022">
    <property type="entry name" value="Xyl_isomerase-like_TIM-brl"/>
</dbReference>
<comment type="similarity">
    <text evidence="2">Belongs to the AP endonuclease 2 family.</text>
</comment>
<evidence type="ECO:0000256" key="1">
    <source>
        <dbReference type="ARBA" id="ARBA00001947"/>
    </source>
</evidence>
<evidence type="ECO:0000256" key="6">
    <source>
        <dbReference type="ARBA" id="ARBA00022833"/>
    </source>
</evidence>